<keyword evidence="1" id="KW-1185">Reference proteome</keyword>
<dbReference type="Proteomes" id="UP000492821">
    <property type="component" value="Unassembled WGS sequence"/>
</dbReference>
<accession>A0A7E4V403</accession>
<dbReference type="WBParaSite" id="Pan_g16343.t1">
    <property type="protein sequence ID" value="Pan_g16343.t1"/>
    <property type="gene ID" value="Pan_g16343"/>
</dbReference>
<protein>
    <submittedName>
        <fullName evidence="2">DUF3795 domain-containing protein</fullName>
    </submittedName>
</protein>
<evidence type="ECO:0000313" key="1">
    <source>
        <dbReference type="Proteomes" id="UP000492821"/>
    </source>
</evidence>
<reference evidence="2" key="2">
    <citation type="submission" date="2020-10" db="UniProtKB">
        <authorList>
            <consortium name="WormBaseParasite"/>
        </authorList>
    </citation>
    <scope>IDENTIFICATION</scope>
</reference>
<name>A0A7E4V403_PANRE</name>
<dbReference type="AlphaFoldDB" id="A0A7E4V403"/>
<sequence length="101" mass="11309">MFGCLSVLKRYPQGIGAAFDYGRSFDCYGCHRFCELAEFLCNQCLLDVDRLSCMARLPAKAIVSEWPHQWTTCLVNDPDSSGFSQTICCDGSLSHYQLAPK</sequence>
<proteinExistence type="predicted"/>
<evidence type="ECO:0000313" key="2">
    <source>
        <dbReference type="WBParaSite" id="Pan_g16343.t1"/>
    </source>
</evidence>
<reference evidence="1" key="1">
    <citation type="journal article" date="2013" name="Genetics">
        <title>The draft genome and transcriptome of Panagrellus redivivus are shaped by the harsh demands of a free-living lifestyle.</title>
        <authorList>
            <person name="Srinivasan J."/>
            <person name="Dillman A.R."/>
            <person name="Macchietto M.G."/>
            <person name="Heikkinen L."/>
            <person name="Lakso M."/>
            <person name="Fracchia K.M."/>
            <person name="Antoshechkin I."/>
            <person name="Mortazavi A."/>
            <person name="Wong G."/>
            <person name="Sternberg P.W."/>
        </authorList>
    </citation>
    <scope>NUCLEOTIDE SEQUENCE [LARGE SCALE GENOMIC DNA]</scope>
    <source>
        <strain evidence="1">MT8872</strain>
    </source>
</reference>
<organism evidence="1 2">
    <name type="scientific">Panagrellus redivivus</name>
    <name type="common">Microworm</name>
    <dbReference type="NCBI Taxonomy" id="6233"/>
    <lineage>
        <taxon>Eukaryota</taxon>
        <taxon>Metazoa</taxon>
        <taxon>Ecdysozoa</taxon>
        <taxon>Nematoda</taxon>
        <taxon>Chromadorea</taxon>
        <taxon>Rhabditida</taxon>
        <taxon>Tylenchina</taxon>
        <taxon>Panagrolaimomorpha</taxon>
        <taxon>Panagrolaimoidea</taxon>
        <taxon>Panagrolaimidae</taxon>
        <taxon>Panagrellus</taxon>
    </lineage>
</organism>